<evidence type="ECO:0000256" key="1">
    <source>
        <dbReference type="SAM" id="MobiDB-lite"/>
    </source>
</evidence>
<feature type="region of interest" description="Disordered" evidence="1">
    <location>
        <begin position="47"/>
        <end position="67"/>
    </location>
</feature>
<keyword evidence="3" id="KW-1185">Reference proteome</keyword>
<dbReference type="GeneID" id="55617302"/>
<reference evidence="2 3" key="1">
    <citation type="submission" date="2019-04" db="EMBL/GenBank/DDBJ databases">
        <title>Nine Novel Phages from a Plateau Lake in Southwest China Provide Insights into Aeromonas Phage Diversity.</title>
        <authorList>
            <person name="Xiao W."/>
            <person name="Bai M."/>
            <person name="Wang Y."/>
            <person name="Cui X."/>
        </authorList>
    </citation>
    <scope>NUCLEOTIDE SEQUENCE [LARGE SCALE GENOMIC DNA]</scope>
</reference>
<dbReference type="RefSeq" id="YP_009846930.1">
    <property type="nucleotide sequence ID" value="NC_048772.1"/>
</dbReference>
<accession>A0A5B9N8B6</accession>
<proteinExistence type="predicted"/>
<name>A0A5B9N8B6_9CAUD</name>
<dbReference type="Proteomes" id="UP000325103">
    <property type="component" value="Segment"/>
</dbReference>
<protein>
    <submittedName>
        <fullName evidence="2">Uncharacterized protein</fullName>
    </submittedName>
</protein>
<dbReference type="KEGG" id="vg:55617302"/>
<sequence>MTKIKVLDACMGSGKTTRIIQDISESDRDTKWIVVVPLLSETHRIAGTYPSVDSDGDEDESKPEGYQNGCVVYDPSHKLFGRAFKHPMTNNQQGSKLVGLKNLVENSDSIITTHALFKNLDSGVLREIKDKGYRLVIDEAIQCYTEYDQLSELPDLIANGVVYVDQEDGVTLRWNKEKAPEVLSRYQQEISLCDSGSLLLVGGKCLLWELSKDILLSFDEVVIATYLFEGSYLSGFLKYHGIQYEVEKFGKKGADFKGLIDIIQDPKMNAIGDKPTALSRSSQCVSRTYNAQLKKNLLNLFKHKTKVSVDERLWTCYKEAKRSLEGRGYTTRFLSLGTKATNMYANVSVVAFTANLFTHPFIDQLLMKRSVVVDAQKFALSEMIQWIYRSRIRNGESIVVYVPSKRMRNLLERWLNGEFD</sequence>
<evidence type="ECO:0000313" key="2">
    <source>
        <dbReference type="EMBL" id="QEG08846.1"/>
    </source>
</evidence>
<dbReference type="EMBL" id="MK813941">
    <property type="protein sequence ID" value="QEG08846.1"/>
    <property type="molecule type" value="Genomic_DNA"/>
</dbReference>
<evidence type="ECO:0000313" key="3">
    <source>
        <dbReference type="Proteomes" id="UP000325103"/>
    </source>
</evidence>
<gene>
    <name evidence="2" type="primary">4L372XY_131</name>
</gene>
<organism evidence="2 3">
    <name type="scientific">Aeromonas phage 4L372XY</name>
    <dbReference type="NCBI Taxonomy" id="2588520"/>
    <lineage>
        <taxon>Viruses</taxon>
        <taxon>Duplodnaviria</taxon>
        <taxon>Heunggongvirae</taxon>
        <taxon>Uroviricota</taxon>
        <taxon>Caudoviricetes</taxon>
        <taxon>Plateaulakevirus</taxon>
        <taxon>Plateaulakevirus pv4L372XY</taxon>
    </lineage>
</organism>